<name>A0A1H9Q6Z6_9GAMM</name>
<sequence>MPIPRHLLSNTILVLLGALALAGCQQDQSDAAQDQPAPQAKVQVIEPAAHMLTGNLPGRIEPARTAEVRARIPGIVLERLFEEGADVKAGDILFRIDPAPLEAAVAQARGALARAEASIYQADSLVRRYEPLVEARAISQQEYDNAIAAQKSAQAEKLSAQAALETARLNLEYATVRAPIDGRIGRALVTEGALVGQGEATPMAHIQQLDPIYADFTQSVDDLLRLRAAAAEGRIAVQEDGAARVRISLGQDGFSQEGRLLFSDVSVDPSTGQVTLRAELPNPDAVLLPGMYVRVETELGMESSAVFVPQRAVRRGTDSIPRVLIVDEENTVQERAVTLGAMRGSEWQVTSGLEQGERVIVDGVAKFQSGSIVEPVTANQPQDQAGE</sequence>
<dbReference type="Gene3D" id="1.10.287.470">
    <property type="entry name" value="Helix hairpin bin"/>
    <property type="match status" value="1"/>
</dbReference>
<dbReference type="PROSITE" id="PS51257">
    <property type="entry name" value="PROKAR_LIPOPROTEIN"/>
    <property type="match status" value="1"/>
</dbReference>
<evidence type="ECO:0000313" key="9">
    <source>
        <dbReference type="EMBL" id="SER55895.1"/>
    </source>
</evidence>
<dbReference type="InterPro" id="IPR058624">
    <property type="entry name" value="MdtA-like_HH"/>
</dbReference>
<dbReference type="InterPro" id="IPR058625">
    <property type="entry name" value="MdtA-like_BSH"/>
</dbReference>
<feature type="domain" description="Multidrug resistance protein MdtA-like barrel-sandwich hybrid" evidence="6">
    <location>
        <begin position="64"/>
        <end position="207"/>
    </location>
</feature>
<evidence type="ECO:0000256" key="3">
    <source>
        <dbReference type="ARBA" id="ARBA00023054"/>
    </source>
</evidence>
<evidence type="ECO:0000259" key="6">
    <source>
        <dbReference type="Pfam" id="PF25917"/>
    </source>
</evidence>
<feature type="domain" description="Multidrug resistance protein MdtA-like beta-barrel" evidence="7">
    <location>
        <begin position="211"/>
        <end position="299"/>
    </location>
</feature>
<keyword evidence="3" id="KW-0175">Coiled coil</keyword>
<dbReference type="GO" id="GO:0005886">
    <property type="term" value="C:plasma membrane"/>
    <property type="evidence" value="ECO:0007669"/>
    <property type="project" value="UniProtKB-SubCell"/>
</dbReference>
<evidence type="ECO:0000259" key="5">
    <source>
        <dbReference type="Pfam" id="PF25876"/>
    </source>
</evidence>
<dbReference type="NCBIfam" id="TIGR01730">
    <property type="entry name" value="RND_mfp"/>
    <property type="match status" value="1"/>
</dbReference>
<comment type="similarity">
    <text evidence="2">Belongs to the membrane fusion protein (MFP) (TC 8.A.1) family.</text>
</comment>
<evidence type="ECO:0000256" key="1">
    <source>
        <dbReference type="ARBA" id="ARBA00004519"/>
    </source>
</evidence>
<feature type="domain" description="Multidrug resistance protein MdtA-like alpha-helical hairpin" evidence="5">
    <location>
        <begin position="105"/>
        <end position="174"/>
    </location>
</feature>
<evidence type="ECO:0000313" key="11">
    <source>
        <dbReference type="Proteomes" id="UP000186599"/>
    </source>
</evidence>
<dbReference type="RefSeq" id="WP_074777988.1">
    <property type="nucleotide sequence ID" value="NZ_FOGN01000001.1"/>
</dbReference>
<dbReference type="EMBL" id="FOGN01000001">
    <property type="protein sequence ID" value="SER55895.1"/>
    <property type="molecule type" value="Genomic_DNA"/>
</dbReference>
<dbReference type="Pfam" id="PF25917">
    <property type="entry name" value="BSH_RND"/>
    <property type="match status" value="1"/>
</dbReference>
<dbReference type="Proteomes" id="UP000186599">
    <property type="component" value="Unassembled WGS sequence"/>
</dbReference>
<dbReference type="GO" id="GO:0022857">
    <property type="term" value="F:transmembrane transporter activity"/>
    <property type="evidence" value="ECO:0007669"/>
    <property type="project" value="InterPro"/>
</dbReference>
<dbReference type="Proteomes" id="UP000186904">
    <property type="component" value="Unassembled WGS sequence"/>
</dbReference>
<dbReference type="Gene3D" id="2.40.30.170">
    <property type="match status" value="1"/>
</dbReference>
<dbReference type="STRING" id="653930.SAMN05216589_0904"/>
<evidence type="ECO:0000313" key="10">
    <source>
        <dbReference type="EMBL" id="SFL68835.1"/>
    </source>
</evidence>
<evidence type="ECO:0000256" key="4">
    <source>
        <dbReference type="SAM" id="SignalP"/>
    </source>
</evidence>
<dbReference type="EMBL" id="FOUA01000001">
    <property type="protein sequence ID" value="SFL68835.1"/>
    <property type="molecule type" value="Genomic_DNA"/>
</dbReference>
<evidence type="ECO:0000256" key="2">
    <source>
        <dbReference type="ARBA" id="ARBA00009477"/>
    </source>
</evidence>
<dbReference type="FunFam" id="2.40.420.20:FF:000001">
    <property type="entry name" value="Efflux RND transporter periplasmic adaptor subunit"/>
    <property type="match status" value="1"/>
</dbReference>
<dbReference type="GO" id="GO:0046677">
    <property type="term" value="P:response to antibiotic"/>
    <property type="evidence" value="ECO:0007669"/>
    <property type="project" value="TreeGrafter"/>
</dbReference>
<feature type="chain" id="PRO_5010472870" evidence="4">
    <location>
        <begin position="23"/>
        <end position="387"/>
    </location>
</feature>
<keyword evidence="4" id="KW-0732">Signal</keyword>
<dbReference type="Gene3D" id="2.40.50.100">
    <property type="match status" value="1"/>
</dbReference>
<dbReference type="InterPro" id="IPR058626">
    <property type="entry name" value="MdtA-like_b-barrel"/>
</dbReference>
<proteinExistence type="inferred from homology"/>
<dbReference type="Pfam" id="PF25876">
    <property type="entry name" value="HH_MFP_RND"/>
    <property type="match status" value="1"/>
</dbReference>
<dbReference type="InterPro" id="IPR006143">
    <property type="entry name" value="RND_pump_MFP"/>
</dbReference>
<feature type="signal peptide" evidence="4">
    <location>
        <begin position="1"/>
        <end position="22"/>
    </location>
</feature>
<dbReference type="AlphaFoldDB" id="A0A1H9Q6Z6"/>
<dbReference type="InterPro" id="IPR058627">
    <property type="entry name" value="MdtA-like_C"/>
</dbReference>
<dbReference type="Gene3D" id="2.40.420.20">
    <property type="match status" value="1"/>
</dbReference>
<dbReference type="SUPFAM" id="SSF111369">
    <property type="entry name" value="HlyD-like secretion proteins"/>
    <property type="match status" value="1"/>
</dbReference>
<dbReference type="PANTHER" id="PTHR30158:SF24">
    <property type="entry name" value="HLYD FAMILY SECRETION PROTEIN"/>
    <property type="match status" value="1"/>
</dbReference>
<reference evidence="11 12" key="1">
    <citation type="submission" date="2016-10" db="EMBL/GenBank/DDBJ databases">
        <authorList>
            <person name="de Groot N.N."/>
        </authorList>
    </citation>
    <scope>NUCLEOTIDE SEQUENCE [LARGE SCALE GENOMIC DNA]</scope>
    <source>
        <strain evidence="10 11">CGMCC 1.9095</strain>
        <strain evidence="9 12">DSM 22558</strain>
    </source>
</reference>
<evidence type="ECO:0000313" key="12">
    <source>
        <dbReference type="Proteomes" id="UP000186904"/>
    </source>
</evidence>
<gene>
    <name evidence="10" type="ORF">SAMN04487855_0721</name>
    <name evidence="9" type="ORF">SAMN05216589_0904</name>
</gene>
<dbReference type="Pfam" id="PF25967">
    <property type="entry name" value="RND-MFP_C"/>
    <property type="match status" value="1"/>
</dbReference>
<protein>
    <submittedName>
        <fullName evidence="9">Membrane fusion protein, multidrug efflux system</fullName>
    </submittedName>
</protein>
<accession>A0A1H9Q6Z6</accession>
<comment type="subcellular location">
    <subcellularLocation>
        <location evidence="1">Cell inner membrane</location>
        <topology evidence="1">Lipid-anchor</topology>
    </subcellularLocation>
</comment>
<feature type="domain" description="Multidrug resistance protein MdtA-like C-terminal permuted SH3" evidence="8">
    <location>
        <begin position="305"/>
        <end position="364"/>
    </location>
</feature>
<keyword evidence="11" id="KW-1185">Reference proteome</keyword>
<evidence type="ECO:0000259" key="8">
    <source>
        <dbReference type="Pfam" id="PF25967"/>
    </source>
</evidence>
<dbReference type="PANTHER" id="PTHR30158">
    <property type="entry name" value="ACRA/E-RELATED COMPONENT OF DRUG EFFLUX TRANSPORTER"/>
    <property type="match status" value="1"/>
</dbReference>
<evidence type="ECO:0000259" key="7">
    <source>
        <dbReference type="Pfam" id="PF25944"/>
    </source>
</evidence>
<dbReference type="Pfam" id="PF25944">
    <property type="entry name" value="Beta-barrel_RND"/>
    <property type="match status" value="1"/>
</dbReference>
<organism evidence="9 12">
    <name type="scientific">Halopseudomonas bauzanensis</name>
    <dbReference type="NCBI Taxonomy" id="653930"/>
    <lineage>
        <taxon>Bacteria</taxon>
        <taxon>Pseudomonadati</taxon>
        <taxon>Pseudomonadota</taxon>
        <taxon>Gammaproteobacteria</taxon>
        <taxon>Pseudomonadales</taxon>
        <taxon>Pseudomonadaceae</taxon>
        <taxon>Halopseudomonas</taxon>
    </lineage>
</organism>
<dbReference type="OrthoDB" id="9800613at2"/>